<comment type="caution">
    <text evidence="20">The sequence shown here is derived from an EMBL/GenBank/DDBJ whole genome shotgun (WGS) entry which is preliminary data.</text>
</comment>
<feature type="binding site" evidence="15">
    <location>
        <position position="474"/>
    </location>
    <ligand>
        <name>Mg(2+)</name>
        <dbReference type="ChEBI" id="CHEBI:18420"/>
        <note>shared with alpha subunit</note>
    </ligand>
</feature>
<dbReference type="SUPFAM" id="SSF54991">
    <property type="entry name" value="Anticodon-binding domain of PheRS"/>
    <property type="match status" value="1"/>
</dbReference>
<comment type="catalytic activity">
    <reaction evidence="14 15">
        <text>tRNA(Phe) + L-phenylalanine + ATP = L-phenylalanyl-tRNA(Phe) + AMP + diphosphate + H(+)</text>
        <dbReference type="Rhea" id="RHEA:19413"/>
        <dbReference type="Rhea" id="RHEA-COMP:9668"/>
        <dbReference type="Rhea" id="RHEA-COMP:9699"/>
        <dbReference type="ChEBI" id="CHEBI:15378"/>
        <dbReference type="ChEBI" id="CHEBI:30616"/>
        <dbReference type="ChEBI" id="CHEBI:33019"/>
        <dbReference type="ChEBI" id="CHEBI:58095"/>
        <dbReference type="ChEBI" id="CHEBI:78442"/>
        <dbReference type="ChEBI" id="CHEBI:78531"/>
        <dbReference type="ChEBI" id="CHEBI:456215"/>
        <dbReference type="EC" id="6.1.1.20"/>
    </reaction>
</comment>
<dbReference type="Pfam" id="PF17759">
    <property type="entry name" value="tRNA_synthFbeta"/>
    <property type="match status" value="1"/>
</dbReference>
<evidence type="ECO:0000313" key="20">
    <source>
        <dbReference type="EMBL" id="TBL71412.1"/>
    </source>
</evidence>
<evidence type="ECO:0000256" key="15">
    <source>
        <dbReference type="HAMAP-Rule" id="MF_00283"/>
    </source>
</evidence>
<protein>
    <recommendedName>
        <fullName evidence="15">Phenylalanine--tRNA ligase beta subunit</fullName>
        <ecNumber evidence="15">6.1.1.20</ecNumber>
    </recommendedName>
    <alternativeName>
        <fullName evidence="15">Phenylalanyl-tRNA synthetase beta subunit</fullName>
        <shortName evidence="15">PheRS</shortName>
    </alternativeName>
</protein>
<dbReference type="Pfam" id="PF03147">
    <property type="entry name" value="FDX-ACB"/>
    <property type="match status" value="1"/>
</dbReference>
<evidence type="ECO:0000256" key="7">
    <source>
        <dbReference type="ARBA" id="ARBA00022723"/>
    </source>
</evidence>
<dbReference type="PROSITE" id="PS51447">
    <property type="entry name" value="FDX_ACB"/>
    <property type="match status" value="1"/>
</dbReference>
<dbReference type="Gene3D" id="3.50.40.10">
    <property type="entry name" value="Phenylalanyl-trna Synthetase, Chain B, domain 3"/>
    <property type="match status" value="1"/>
</dbReference>
<feature type="domain" description="FDX-ACB" evidence="18">
    <location>
        <begin position="716"/>
        <end position="809"/>
    </location>
</feature>
<dbReference type="CDD" id="cd02796">
    <property type="entry name" value="tRNA_bind_bactPheRS"/>
    <property type="match status" value="1"/>
</dbReference>
<comment type="similarity">
    <text evidence="2 15">Belongs to the phenylalanyl-tRNA synthetase beta subunit family. Type 1 subfamily.</text>
</comment>
<keyword evidence="12 15" id="KW-0648">Protein biosynthesis</keyword>
<evidence type="ECO:0000256" key="13">
    <source>
        <dbReference type="ARBA" id="ARBA00023146"/>
    </source>
</evidence>
<comment type="subunit">
    <text evidence="3 15">Tetramer of two alpha and two beta subunits.</text>
</comment>
<dbReference type="FunFam" id="3.30.930.10:FF:000022">
    <property type="entry name" value="Phenylalanine--tRNA ligase beta subunit"/>
    <property type="match status" value="1"/>
</dbReference>
<dbReference type="InterPro" id="IPR005147">
    <property type="entry name" value="tRNA_synthase_B5-dom"/>
</dbReference>
<evidence type="ECO:0000256" key="11">
    <source>
        <dbReference type="ARBA" id="ARBA00022884"/>
    </source>
</evidence>
<dbReference type="InterPro" id="IPR005146">
    <property type="entry name" value="B3/B4_tRNA-bd"/>
</dbReference>
<dbReference type="OrthoDB" id="9805455at2"/>
<dbReference type="Gene3D" id="3.30.70.380">
    <property type="entry name" value="Ferrodoxin-fold anticodon-binding domain"/>
    <property type="match status" value="1"/>
</dbReference>
<keyword evidence="4 15" id="KW-0963">Cytoplasm</keyword>
<dbReference type="FunFam" id="3.30.56.10:FF:000002">
    <property type="entry name" value="Phenylalanine--tRNA ligase beta subunit"/>
    <property type="match status" value="1"/>
</dbReference>
<evidence type="ECO:0000256" key="1">
    <source>
        <dbReference type="ARBA" id="ARBA00004496"/>
    </source>
</evidence>
<evidence type="ECO:0000256" key="12">
    <source>
        <dbReference type="ARBA" id="ARBA00022917"/>
    </source>
</evidence>
<dbReference type="Pfam" id="PF03483">
    <property type="entry name" value="B3_4"/>
    <property type="match status" value="1"/>
</dbReference>
<dbReference type="FunFam" id="3.50.40.10:FF:000001">
    <property type="entry name" value="Phenylalanine--tRNA ligase beta subunit"/>
    <property type="match status" value="1"/>
</dbReference>
<dbReference type="InterPro" id="IPR005121">
    <property type="entry name" value="Fdx_antiC-bd"/>
</dbReference>
<dbReference type="NCBIfam" id="NF045760">
    <property type="entry name" value="YtpR"/>
    <property type="match status" value="1"/>
</dbReference>
<dbReference type="RefSeq" id="WP_131017278.1">
    <property type="nucleotide sequence ID" value="NZ_SIRE01000026.1"/>
</dbReference>
<dbReference type="InterPro" id="IPR045864">
    <property type="entry name" value="aa-tRNA-synth_II/BPL/LPL"/>
</dbReference>
<feature type="binding site" evidence="15">
    <location>
        <position position="471"/>
    </location>
    <ligand>
        <name>Mg(2+)</name>
        <dbReference type="ChEBI" id="CHEBI:18420"/>
        <note>shared with alpha subunit</note>
    </ligand>
</feature>
<dbReference type="GO" id="GO:0009328">
    <property type="term" value="C:phenylalanine-tRNA ligase complex"/>
    <property type="evidence" value="ECO:0007669"/>
    <property type="project" value="TreeGrafter"/>
</dbReference>
<dbReference type="GO" id="GO:0140096">
    <property type="term" value="F:catalytic activity, acting on a protein"/>
    <property type="evidence" value="ECO:0007669"/>
    <property type="project" value="UniProtKB-ARBA"/>
</dbReference>
<evidence type="ECO:0000259" key="18">
    <source>
        <dbReference type="PROSITE" id="PS51447"/>
    </source>
</evidence>
<dbReference type="InterPro" id="IPR002547">
    <property type="entry name" value="tRNA-bd_dom"/>
</dbReference>
<dbReference type="NCBIfam" id="TIGR00472">
    <property type="entry name" value="pheT_bact"/>
    <property type="match status" value="1"/>
</dbReference>
<evidence type="ECO:0000313" key="21">
    <source>
        <dbReference type="Proteomes" id="UP000293142"/>
    </source>
</evidence>
<dbReference type="GO" id="GO:0004826">
    <property type="term" value="F:phenylalanine-tRNA ligase activity"/>
    <property type="evidence" value="ECO:0007669"/>
    <property type="project" value="UniProtKB-UniRule"/>
</dbReference>
<keyword evidence="21" id="KW-1185">Reference proteome</keyword>
<dbReference type="SMART" id="SM00896">
    <property type="entry name" value="FDX-ACB"/>
    <property type="match status" value="1"/>
</dbReference>
<dbReference type="PROSITE" id="PS51483">
    <property type="entry name" value="B5"/>
    <property type="match status" value="1"/>
</dbReference>
<dbReference type="FunFam" id="3.30.70.380:FF:000001">
    <property type="entry name" value="Phenylalanine--tRNA ligase beta subunit"/>
    <property type="match status" value="1"/>
</dbReference>
<dbReference type="EMBL" id="SIRE01000026">
    <property type="protein sequence ID" value="TBL71412.1"/>
    <property type="molecule type" value="Genomic_DNA"/>
</dbReference>
<keyword evidence="10 15" id="KW-0460">Magnesium</keyword>
<dbReference type="SUPFAM" id="SSF55681">
    <property type="entry name" value="Class II aaRS and biotin synthetases"/>
    <property type="match status" value="1"/>
</dbReference>
<proteinExistence type="inferred from homology"/>
<organism evidence="20 21">
    <name type="scientific">Paenibacillus thalictri</name>
    <dbReference type="NCBI Taxonomy" id="2527873"/>
    <lineage>
        <taxon>Bacteria</taxon>
        <taxon>Bacillati</taxon>
        <taxon>Bacillota</taxon>
        <taxon>Bacilli</taxon>
        <taxon>Bacillales</taxon>
        <taxon>Paenibacillaceae</taxon>
        <taxon>Paenibacillus</taxon>
    </lineage>
</organism>
<dbReference type="SMART" id="SM00873">
    <property type="entry name" value="B3_4"/>
    <property type="match status" value="1"/>
</dbReference>
<dbReference type="Gene3D" id="3.30.56.10">
    <property type="match status" value="2"/>
</dbReference>
<dbReference type="InterPro" id="IPR041616">
    <property type="entry name" value="PheRS_beta_core"/>
</dbReference>
<dbReference type="GO" id="GO:0000287">
    <property type="term" value="F:magnesium ion binding"/>
    <property type="evidence" value="ECO:0007669"/>
    <property type="project" value="UniProtKB-UniRule"/>
</dbReference>
<evidence type="ECO:0000259" key="17">
    <source>
        <dbReference type="PROSITE" id="PS50886"/>
    </source>
</evidence>
<evidence type="ECO:0000256" key="16">
    <source>
        <dbReference type="PROSITE-ProRule" id="PRU00209"/>
    </source>
</evidence>
<gene>
    <name evidence="15" type="primary">pheT</name>
    <name evidence="20" type="ORF">EYB31_30455</name>
</gene>
<dbReference type="GO" id="GO:0016740">
    <property type="term" value="F:transferase activity"/>
    <property type="evidence" value="ECO:0007669"/>
    <property type="project" value="UniProtKB-ARBA"/>
</dbReference>
<feature type="binding site" evidence="15">
    <location>
        <position position="465"/>
    </location>
    <ligand>
        <name>Mg(2+)</name>
        <dbReference type="ChEBI" id="CHEBI:18420"/>
        <note>shared with alpha subunit</note>
    </ligand>
</feature>
<dbReference type="InterPro" id="IPR033714">
    <property type="entry name" value="tRNA_bind_bactPheRS"/>
</dbReference>
<keyword evidence="9 15" id="KW-0067">ATP-binding</keyword>
<dbReference type="Gene3D" id="2.40.50.140">
    <property type="entry name" value="Nucleic acid-binding proteins"/>
    <property type="match status" value="1"/>
</dbReference>
<dbReference type="GO" id="GO:0005524">
    <property type="term" value="F:ATP binding"/>
    <property type="evidence" value="ECO:0007669"/>
    <property type="project" value="UniProtKB-UniRule"/>
</dbReference>
<dbReference type="InterPro" id="IPR012340">
    <property type="entry name" value="NA-bd_OB-fold"/>
</dbReference>
<dbReference type="Pfam" id="PF01588">
    <property type="entry name" value="tRNA_bind"/>
    <property type="match status" value="1"/>
</dbReference>
<dbReference type="SUPFAM" id="SSF56037">
    <property type="entry name" value="PheT/TilS domain"/>
    <property type="match status" value="1"/>
</dbReference>
<feature type="domain" description="B5" evidence="19">
    <location>
        <begin position="411"/>
        <end position="487"/>
    </location>
</feature>
<keyword evidence="8 15" id="KW-0547">Nucleotide-binding</keyword>
<accession>A0A4V2J3D5</accession>
<dbReference type="InterPro" id="IPR045060">
    <property type="entry name" value="Phe-tRNA-ligase_IIc_bsu"/>
</dbReference>
<evidence type="ECO:0000256" key="5">
    <source>
        <dbReference type="ARBA" id="ARBA00022555"/>
    </source>
</evidence>
<evidence type="ECO:0000256" key="4">
    <source>
        <dbReference type="ARBA" id="ARBA00022490"/>
    </source>
</evidence>
<evidence type="ECO:0000256" key="8">
    <source>
        <dbReference type="ARBA" id="ARBA00022741"/>
    </source>
</evidence>
<dbReference type="Proteomes" id="UP000293142">
    <property type="component" value="Unassembled WGS sequence"/>
</dbReference>
<dbReference type="AlphaFoldDB" id="A0A4V2J3D5"/>
<comment type="subcellular location">
    <subcellularLocation>
        <location evidence="1 15">Cytoplasm</location>
    </subcellularLocation>
</comment>
<dbReference type="EC" id="6.1.1.20" evidence="15"/>
<keyword evidence="13 15" id="KW-0030">Aminoacyl-tRNA synthetase</keyword>
<evidence type="ECO:0000256" key="6">
    <source>
        <dbReference type="ARBA" id="ARBA00022598"/>
    </source>
</evidence>
<feature type="domain" description="TRNA-binding" evidence="17">
    <location>
        <begin position="40"/>
        <end position="155"/>
    </location>
</feature>
<dbReference type="Gene3D" id="3.30.930.10">
    <property type="entry name" value="Bira Bifunctional Protein, Domain 2"/>
    <property type="match status" value="1"/>
</dbReference>
<sequence>MKVSYLWLSQYVDVNGYTAAELAEKLTRSGIEVDIVESRNKGVVNVVVGYVKSREKHPDADKLSVCIVDAGQGEDLQIVCGAKNVAAGQKVPVALVGAKLPDGLVIKRAKLRGVESQGMICSAKELGLNDRLLPKEIQEGILVLPEDTQVGQSILDVLAINDEVLDLDLTPNRSDALSMLGAAYEIAAILGREVKLPDAEAGLSGSSVKAADKIGVSITAKEQCSHYAARLIEGVKIGVSPLWMQNRLMAAGIRPINNIVDITNYVMLEYGQPLHAFDADKLENGRIDVRMALPDEKLVTLDDVERTLEPHMLLITDGTKPVAVAGVMGGANSEVTESTTRILLESAKFDGGSVRKTSRQLGLRSEASLRFEKEVNPEAVIPALNRAASLMAQYAGGQVAEGIVEAATQQFKPVSIAITADRINDYLGTALSVDEVKQIFARLHFSVSEETNGLLTVHVPSRRGDITRAVDLIEEVARLYGYDNIPTTLMSGVTTPGSLTKEQLVRRIARQLLTASGLHEVVTYTFTHPNTISEFSGAFKGTHPVALSMPMSEDRSTLRTSLVPHLLDVVSYNRNRNQDDVAVFEIGKAFLTQQTALTELPEERLLLSAVITGKRHDVHWSGKAGSVDFYDLKGVLENVVGYLGINGVTYAAAQPEGYHPGRTAEIRLDGKVLGYLGQLHPALQQTKDLDDTYVFEIELQPLVEQANRNITYTALPRYPSIGRDMALVVGTSVPVADITAKAKEVAGSLLESIGVFDLYTGERLGADKKSVAFSLVYRTPERTLTDEEVSELHAKVVEAIETAFGAELRK</sequence>
<dbReference type="GO" id="GO:0006432">
    <property type="term" value="P:phenylalanyl-tRNA aminoacylation"/>
    <property type="evidence" value="ECO:0007669"/>
    <property type="project" value="UniProtKB-UniRule"/>
</dbReference>
<dbReference type="PROSITE" id="PS50886">
    <property type="entry name" value="TRBD"/>
    <property type="match status" value="1"/>
</dbReference>
<dbReference type="PANTHER" id="PTHR10947:SF0">
    <property type="entry name" value="PHENYLALANINE--TRNA LIGASE BETA SUBUNIT"/>
    <property type="match status" value="1"/>
</dbReference>
<evidence type="ECO:0000256" key="14">
    <source>
        <dbReference type="ARBA" id="ARBA00049255"/>
    </source>
</evidence>
<dbReference type="InterPro" id="IPR009061">
    <property type="entry name" value="DNA-bd_dom_put_sf"/>
</dbReference>
<evidence type="ECO:0000256" key="9">
    <source>
        <dbReference type="ARBA" id="ARBA00022840"/>
    </source>
</evidence>
<evidence type="ECO:0000259" key="19">
    <source>
        <dbReference type="PROSITE" id="PS51483"/>
    </source>
</evidence>
<dbReference type="InterPro" id="IPR036690">
    <property type="entry name" value="Fdx_antiC-bd_sf"/>
</dbReference>
<dbReference type="InterPro" id="IPR020825">
    <property type="entry name" value="Phe-tRNA_synthase-like_B3/B4"/>
</dbReference>
<dbReference type="PANTHER" id="PTHR10947">
    <property type="entry name" value="PHENYLALANYL-TRNA SYNTHETASE BETA CHAIN AND LEUCINE-RICH REPEAT-CONTAINING PROTEIN 47"/>
    <property type="match status" value="1"/>
</dbReference>
<dbReference type="SUPFAM" id="SSF46955">
    <property type="entry name" value="Putative DNA-binding domain"/>
    <property type="match status" value="1"/>
</dbReference>
<dbReference type="GO" id="GO:0000049">
    <property type="term" value="F:tRNA binding"/>
    <property type="evidence" value="ECO:0007669"/>
    <property type="project" value="UniProtKB-UniRule"/>
</dbReference>
<evidence type="ECO:0000256" key="10">
    <source>
        <dbReference type="ARBA" id="ARBA00022842"/>
    </source>
</evidence>
<reference evidence="20 21" key="1">
    <citation type="submission" date="2019-02" db="EMBL/GenBank/DDBJ databases">
        <title>Paenibacillus sp. nov., isolated from surface-sterilized tissue of Thalictrum simplex L.</title>
        <authorList>
            <person name="Tuo L."/>
        </authorList>
    </citation>
    <scope>NUCLEOTIDE SEQUENCE [LARGE SCALE GENOMIC DNA]</scope>
    <source>
        <strain evidence="20 21">N2SHLJ1</strain>
    </source>
</reference>
<keyword evidence="5 16" id="KW-0820">tRNA-binding</keyword>
<dbReference type="SUPFAM" id="SSF50249">
    <property type="entry name" value="Nucleic acid-binding proteins"/>
    <property type="match status" value="1"/>
</dbReference>
<dbReference type="FunFam" id="2.40.50.140:FF:000045">
    <property type="entry name" value="Phenylalanine--tRNA ligase beta subunit"/>
    <property type="match status" value="1"/>
</dbReference>
<dbReference type="HAMAP" id="MF_00283">
    <property type="entry name" value="Phe_tRNA_synth_beta1"/>
    <property type="match status" value="1"/>
</dbReference>
<evidence type="ECO:0000256" key="2">
    <source>
        <dbReference type="ARBA" id="ARBA00008653"/>
    </source>
</evidence>
<name>A0A4V2J3D5_9BACL</name>
<dbReference type="CDD" id="cd00769">
    <property type="entry name" value="PheRS_beta_core"/>
    <property type="match status" value="1"/>
</dbReference>
<keyword evidence="7 15" id="KW-0479">Metal-binding</keyword>
<dbReference type="SMART" id="SM00874">
    <property type="entry name" value="B5"/>
    <property type="match status" value="1"/>
</dbReference>
<comment type="cofactor">
    <cofactor evidence="15">
        <name>Mg(2+)</name>
        <dbReference type="ChEBI" id="CHEBI:18420"/>
    </cofactor>
    <text evidence="15">Binds 2 magnesium ions per tetramer.</text>
</comment>
<dbReference type="InterPro" id="IPR004532">
    <property type="entry name" value="Phe-tRNA-ligase_IIc_bsu_bact"/>
</dbReference>
<keyword evidence="11 16" id="KW-0694">RNA-binding</keyword>
<feature type="binding site" evidence="15">
    <location>
        <position position="475"/>
    </location>
    <ligand>
        <name>Mg(2+)</name>
        <dbReference type="ChEBI" id="CHEBI:18420"/>
        <note>shared with alpha subunit</note>
    </ligand>
</feature>
<dbReference type="Pfam" id="PF03484">
    <property type="entry name" value="B5"/>
    <property type="match status" value="1"/>
</dbReference>
<evidence type="ECO:0000256" key="3">
    <source>
        <dbReference type="ARBA" id="ARBA00011209"/>
    </source>
</evidence>
<keyword evidence="6 15" id="KW-0436">Ligase</keyword>